<dbReference type="HOGENOM" id="CLU_1004438_0_0_11"/>
<gene>
    <name evidence="2" type="ordered locus">SCATT_39340</name>
</gene>
<sequence>MGSCGVISGKNEKNLKMNEKQAAARAEEIVLQAVEGMRPKPRLEPQMSMTGKCLDPMDGGSEDRVQVERSYWLKDVPGSVAADLVKQARDAWVAHGYKVQNEREWDEPFPAVNMRTVPDDFWMSAEAGPLHKTGRDGLASITVTSPCFWPEPSPGASARSAAARRHDVLDCSSRVYDALRATAVSRGEDVLQERPDPDRPGTLVHHAWQVDRVCLPEPGSAVPRVAGALRDLAFQVRTLGPDPAAPSGLLARHPQRGLAVRALWSGDRQVLKVGVTGA</sequence>
<dbReference type="Proteomes" id="UP000007842">
    <property type="component" value="Chromosome"/>
</dbReference>
<feature type="region of interest" description="Disordered" evidence="1">
    <location>
        <begin position="41"/>
        <end position="60"/>
    </location>
</feature>
<evidence type="ECO:0000313" key="3">
    <source>
        <dbReference type="Proteomes" id="UP000007842"/>
    </source>
</evidence>
<protein>
    <submittedName>
        <fullName evidence="2">Uncharacterized protein</fullName>
    </submittedName>
</protein>
<dbReference type="STRING" id="1003195.SCATT_39340"/>
<dbReference type="PATRIC" id="fig|1003195.29.peg.3930"/>
<dbReference type="eggNOG" id="ENOG50315U1">
    <property type="taxonomic scope" value="Bacteria"/>
</dbReference>
<proteinExistence type="predicted"/>
<dbReference type="AlphaFoldDB" id="G8WSS0"/>
<keyword evidence="3" id="KW-1185">Reference proteome</keyword>
<dbReference type="EMBL" id="CP003219">
    <property type="protein sequence ID" value="AEW96305.1"/>
    <property type="molecule type" value="Genomic_DNA"/>
</dbReference>
<accession>G8WSS0</accession>
<dbReference type="KEGG" id="scy:SCATT_39340"/>
<reference evidence="3" key="1">
    <citation type="submission" date="2011-12" db="EMBL/GenBank/DDBJ databases">
        <title>Complete genome sequence of Streptomyces cattleya strain DSM 46488.</title>
        <authorList>
            <person name="Ou H.-Y."/>
            <person name="Li P."/>
            <person name="Zhao C."/>
            <person name="O'Hagan D."/>
            <person name="Deng Z."/>
        </authorList>
    </citation>
    <scope>NUCLEOTIDE SEQUENCE [LARGE SCALE GENOMIC DNA]</scope>
    <source>
        <strain evidence="3">ATCC 35852 / DSM 46488 / JCM 4925 / NBRC 14057 / NRRL 8057</strain>
    </source>
</reference>
<organism evidence="2 3">
    <name type="scientific">Streptantibioticus cattleyicolor (strain ATCC 35852 / DSM 46488 / JCM 4925 / NBRC 14057 / NRRL 8057)</name>
    <name type="common">Streptomyces cattleya</name>
    <dbReference type="NCBI Taxonomy" id="1003195"/>
    <lineage>
        <taxon>Bacteria</taxon>
        <taxon>Bacillati</taxon>
        <taxon>Actinomycetota</taxon>
        <taxon>Actinomycetes</taxon>
        <taxon>Kitasatosporales</taxon>
        <taxon>Streptomycetaceae</taxon>
        <taxon>Streptantibioticus</taxon>
    </lineage>
</organism>
<evidence type="ECO:0000313" key="2">
    <source>
        <dbReference type="EMBL" id="AEW96305.1"/>
    </source>
</evidence>
<name>G8WSS0_STREN</name>
<evidence type="ECO:0000256" key="1">
    <source>
        <dbReference type="SAM" id="MobiDB-lite"/>
    </source>
</evidence>